<evidence type="ECO:0000256" key="4">
    <source>
        <dbReference type="SAM" id="MobiDB-lite"/>
    </source>
</evidence>
<evidence type="ECO:0000256" key="1">
    <source>
        <dbReference type="ARBA" id="ARBA00023015"/>
    </source>
</evidence>
<dbReference type="InterPro" id="IPR046335">
    <property type="entry name" value="LacI/GalR-like_sensor"/>
</dbReference>
<keyword evidence="2" id="KW-0238">DNA-binding</keyword>
<dbReference type="CDD" id="cd01392">
    <property type="entry name" value="HTH_LacI"/>
    <property type="match status" value="1"/>
</dbReference>
<dbReference type="Pfam" id="PF00356">
    <property type="entry name" value="LacI"/>
    <property type="match status" value="1"/>
</dbReference>
<dbReference type="SUPFAM" id="SSF47413">
    <property type="entry name" value="lambda repressor-like DNA-binding domains"/>
    <property type="match status" value="1"/>
</dbReference>
<dbReference type="PANTHER" id="PTHR30146:SF109">
    <property type="entry name" value="HTH-TYPE TRANSCRIPTIONAL REGULATOR GALS"/>
    <property type="match status" value="1"/>
</dbReference>
<evidence type="ECO:0000313" key="7">
    <source>
        <dbReference type="Proteomes" id="UP000018763"/>
    </source>
</evidence>
<accession>V5X8F4</accession>
<dbReference type="Gene3D" id="1.10.260.40">
    <property type="entry name" value="lambda repressor-like DNA-binding domains"/>
    <property type="match status" value="1"/>
</dbReference>
<name>V5X8F4_MYCNE</name>
<dbReference type="Gene3D" id="3.40.50.2300">
    <property type="match status" value="2"/>
</dbReference>
<sequence length="353" mass="37545">MTIVEIAQHVGLSKTTVSDALHGGGRVSPATAAKVAAAARELGYVTNRAARQLRGRSVGAFGIYIPPIARNFNFYMEFAFGAAHGSAEHDADLTLFARDAEVGPRHFQVDGVLAVDPLPGDPMLQRLVEVGIPMVTAGRPPESLADAVAAVIEAPHSDLARLVLDHLRQCGYRRPAFVGSDRRFYSSWADDVRQSYLDWCATHSAEPSAFDCPLDATLDELRAAVRSATAPADVDALVCAPQGFAGRAIGILETADRHVGSGFGLASLSSDPTTELSNEQITAVDLAPWTFGRDAVNLLAAVVAGESLPYLNRFEKVSIREAGETGRKSWAMLSGNVSRPTDPGDPRCRGVPT</sequence>
<reference evidence="6 7" key="1">
    <citation type="journal article" date="2014" name="Genome Announc.">
        <title>Complete Genome Sequence of Sterol-Transforming Mycobacterium neoaurum Strain VKM Ac-1815D.</title>
        <authorList>
            <person name="Shtratnikova V.Y."/>
            <person name="Bragin E.Y."/>
            <person name="Dovbnya D.V."/>
            <person name="Pekov Y.A."/>
            <person name="Schelkunov M.I."/>
            <person name="Strizhov N."/>
            <person name="Ivashina T.V."/>
            <person name="Ashapkin V.V."/>
            <person name="Donova M.V."/>
        </authorList>
    </citation>
    <scope>NUCLEOTIDE SEQUENCE [LARGE SCALE GENOMIC DNA]</scope>
    <source>
        <strain evidence="6 7">VKM Ac-1815D</strain>
    </source>
</reference>
<dbReference type="Pfam" id="PF13377">
    <property type="entry name" value="Peripla_BP_3"/>
    <property type="match status" value="1"/>
</dbReference>
<feature type="compositionally biased region" description="Basic and acidic residues" evidence="4">
    <location>
        <begin position="342"/>
        <end position="353"/>
    </location>
</feature>
<feature type="domain" description="HTH lacI-type" evidence="5">
    <location>
        <begin position="1"/>
        <end position="55"/>
    </location>
</feature>
<gene>
    <name evidence="6" type="ORF">D174_09135</name>
</gene>
<protein>
    <submittedName>
        <fullName evidence="6">LacI family transcription regulator</fullName>
    </submittedName>
</protein>
<dbReference type="InterPro" id="IPR000843">
    <property type="entry name" value="HTH_LacI"/>
</dbReference>
<dbReference type="PANTHER" id="PTHR30146">
    <property type="entry name" value="LACI-RELATED TRANSCRIPTIONAL REPRESSOR"/>
    <property type="match status" value="1"/>
</dbReference>
<dbReference type="GO" id="GO:0003700">
    <property type="term" value="F:DNA-binding transcription factor activity"/>
    <property type="evidence" value="ECO:0007669"/>
    <property type="project" value="TreeGrafter"/>
</dbReference>
<keyword evidence="3" id="KW-0804">Transcription</keyword>
<dbReference type="Proteomes" id="UP000018763">
    <property type="component" value="Chromosome"/>
</dbReference>
<dbReference type="InterPro" id="IPR028082">
    <property type="entry name" value="Peripla_BP_I"/>
</dbReference>
<dbReference type="AlphaFoldDB" id="V5X8F4"/>
<dbReference type="InterPro" id="IPR010982">
    <property type="entry name" value="Lambda_DNA-bd_dom_sf"/>
</dbReference>
<evidence type="ECO:0000256" key="3">
    <source>
        <dbReference type="ARBA" id="ARBA00023163"/>
    </source>
</evidence>
<dbReference type="SMART" id="SM00354">
    <property type="entry name" value="HTH_LACI"/>
    <property type="match status" value="1"/>
</dbReference>
<proteinExistence type="predicted"/>
<feature type="region of interest" description="Disordered" evidence="4">
    <location>
        <begin position="333"/>
        <end position="353"/>
    </location>
</feature>
<evidence type="ECO:0000256" key="2">
    <source>
        <dbReference type="ARBA" id="ARBA00023125"/>
    </source>
</evidence>
<keyword evidence="7" id="KW-1185">Reference proteome</keyword>
<dbReference type="GO" id="GO:0000976">
    <property type="term" value="F:transcription cis-regulatory region binding"/>
    <property type="evidence" value="ECO:0007669"/>
    <property type="project" value="TreeGrafter"/>
</dbReference>
<evidence type="ECO:0000259" key="5">
    <source>
        <dbReference type="PROSITE" id="PS50932"/>
    </source>
</evidence>
<evidence type="ECO:0000313" key="6">
    <source>
        <dbReference type="EMBL" id="AHC24735.1"/>
    </source>
</evidence>
<dbReference type="EMBL" id="CP006936">
    <property type="protein sequence ID" value="AHC24735.1"/>
    <property type="molecule type" value="Genomic_DNA"/>
</dbReference>
<organism evidence="6 7">
    <name type="scientific">Mycolicibacterium neoaurum VKM Ac-1815D</name>
    <dbReference type="NCBI Taxonomy" id="700508"/>
    <lineage>
        <taxon>Bacteria</taxon>
        <taxon>Bacillati</taxon>
        <taxon>Actinomycetota</taxon>
        <taxon>Actinomycetes</taxon>
        <taxon>Mycobacteriales</taxon>
        <taxon>Mycobacteriaceae</taxon>
        <taxon>Mycolicibacterium</taxon>
    </lineage>
</organism>
<keyword evidence="1" id="KW-0805">Transcription regulation</keyword>
<dbReference type="SUPFAM" id="SSF53822">
    <property type="entry name" value="Periplasmic binding protein-like I"/>
    <property type="match status" value="1"/>
</dbReference>
<dbReference type="PROSITE" id="PS50932">
    <property type="entry name" value="HTH_LACI_2"/>
    <property type="match status" value="1"/>
</dbReference>